<feature type="region of interest" description="Disordered" evidence="1">
    <location>
        <begin position="23"/>
        <end position="79"/>
    </location>
</feature>
<sequence>MNSLSGEASGLLQSYCIRPLHPYMGRRDAAPRGVKGGREARESLWGEETLHGAKHRVGVAAGKTEAGGEERTEQEQSLR</sequence>
<protein>
    <submittedName>
        <fullName evidence="2">Uncharacterized protein</fullName>
    </submittedName>
</protein>
<comment type="caution">
    <text evidence="2">The sequence shown here is derived from an EMBL/GenBank/DDBJ whole genome shotgun (WGS) entry which is preliminary data.</text>
</comment>
<reference evidence="2 3" key="1">
    <citation type="submission" date="2019-05" db="EMBL/GenBank/DDBJ databases">
        <title>Another draft genome of Portunus trituberculatus and its Hox gene families provides insights of decapod evolution.</title>
        <authorList>
            <person name="Jeong J.-H."/>
            <person name="Song I."/>
            <person name="Kim S."/>
            <person name="Choi T."/>
            <person name="Kim D."/>
            <person name="Ryu S."/>
            <person name="Kim W."/>
        </authorList>
    </citation>
    <scope>NUCLEOTIDE SEQUENCE [LARGE SCALE GENOMIC DNA]</scope>
    <source>
        <tissue evidence="2">Muscle</tissue>
    </source>
</reference>
<feature type="compositionally biased region" description="Basic and acidic residues" evidence="1">
    <location>
        <begin position="66"/>
        <end position="79"/>
    </location>
</feature>
<organism evidence="2 3">
    <name type="scientific">Portunus trituberculatus</name>
    <name type="common">Swimming crab</name>
    <name type="synonym">Neptunus trituberculatus</name>
    <dbReference type="NCBI Taxonomy" id="210409"/>
    <lineage>
        <taxon>Eukaryota</taxon>
        <taxon>Metazoa</taxon>
        <taxon>Ecdysozoa</taxon>
        <taxon>Arthropoda</taxon>
        <taxon>Crustacea</taxon>
        <taxon>Multicrustacea</taxon>
        <taxon>Malacostraca</taxon>
        <taxon>Eumalacostraca</taxon>
        <taxon>Eucarida</taxon>
        <taxon>Decapoda</taxon>
        <taxon>Pleocyemata</taxon>
        <taxon>Brachyura</taxon>
        <taxon>Eubrachyura</taxon>
        <taxon>Portunoidea</taxon>
        <taxon>Portunidae</taxon>
        <taxon>Portuninae</taxon>
        <taxon>Portunus</taxon>
    </lineage>
</organism>
<name>A0A5B7FIW9_PORTR</name>
<dbReference type="AlphaFoldDB" id="A0A5B7FIW9"/>
<evidence type="ECO:0000256" key="1">
    <source>
        <dbReference type="SAM" id="MobiDB-lite"/>
    </source>
</evidence>
<proteinExistence type="predicted"/>
<keyword evidence="3" id="KW-1185">Reference proteome</keyword>
<feature type="compositionally biased region" description="Basic and acidic residues" evidence="1">
    <location>
        <begin position="25"/>
        <end position="51"/>
    </location>
</feature>
<evidence type="ECO:0000313" key="2">
    <source>
        <dbReference type="EMBL" id="MPC45467.1"/>
    </source>
</evidence>
<accession>A0A5B7FIW9</accession>
<evidence type="ECO:0000313" key="3">
    <source>
        <dbReference type="Proteomes" id="UP000324222"/>
    </source>
</evidence>
<dbReference type="EMBL" id="VSRR010006743">
    <property type="protein sequence ID" value="MPC45467.1"/>
    <property type="molecule type" value="Genomic_DNA"/>
</dbReference>
<gene>
    <name evidence="2" type="ORF">E2C01_039167</name>
</gene>
<dbReference type="Proteomes" id="UP000324222">
    <property type="component" value="Unassembled WGS sequence"/>
</dbReference>